<accession>A0A0B8T720</accession>
<dbReference type="STRING" id="1229276.DI53_2871"/>
<evidence type="ECO:0008006" key="4">
    <source>
        <dbReference type="Google" id="ProtNLM"/>
    </source>
</evidence>
<evidence type="ECO:0000256" key="1">
    <source>
        <dbReference type="SAM" id="Phobius"/>
    </source>
</evidence>
<dbReference type="Gene3D" id="2.40.30.170">
    <property type="match status" value="1"/>
</dbReference>
<gene>
    <name evidence="2" type="ORF">DI53_2871</name>
</gene>
<sequence>MAKKTGYYEDDLHSEDLQEIIAKPPSWLLQRGITFILLTVLMMIGLSFYIKYPEMVAANLKFNTVQAPKVVVSKTQANISRLLVADESWVKANTGLAYMESTADHGQVLMVLDTLKQYRERLIELDNLEEMLSPSKLNLGELQSSYHNFYLAYLNYQAASKQGIFDRRRKLLVEEMSNIREQKSHIQETYDLQKRELALAEAEFEKYKILAEKEIISPIELQQKEATLLIKRQSIPQMENTIINNQGSMLSKDKELSEIDNQIMEERKKFVQALNSFISEGENWKKQYVLTAPVSGKLIYSSFLQENQLIKMGEELFYINPNNEEYYGEMFIPQASSSKVKRNQEVLIKVRSYPYEEYGYLRGKIAYISDIPVRDSVFFSRVDVLRHEKDSLIKLKPGILADAEIITEDQSVFKRIWLNLTKSLKF</sequence>
<keyword evidence="3" id="KW-1185">Reference proteome</keyword>
<keyword evidence="1" id="KW-1133">Transmembrane helix</keyword>
<dbReference type="PANTHER" id="PTHR30386">
    <property type="entry name" value="MEMBRANE FUSION SUBUNIT OF EMRAB-TOLC MULTIDRUG EFFLUX PUMP"/>
    <property type="match status" value="1"/>
</dbReference>
<dbReference type="RefSeq" id="WP_037500862.1">
    <property type="nucleotide sequence ID" value="NZ_JJMU01000053.1"/>
</dbReference>
<evidence type="ECO:0000313" key="3">
    <source>
        <dbReference type="Proteomes" id="UP000031802"/>
    </source>
</evidence>
<proteinExistence type="predicted"/>
<dbReference type="Proteomes" id="UP000031802">
    <property type="component" value="Unassembled WGS sequence"/>
</dbReference>
<dbReference type="eggNOG" id="COG0845">
    <property type="taxonomic scope" value="Bacteria"/>
</dbReference>
<keyword evidence="1" id="KW-0472">Membrane</keyword>
<feature type="transmembrane region" description="Helical" evidence="1">
    <location>
        <begin position="33"/>
        <end position="52"/>
    </location>
</feature>
<evidence type="ECO:0000313" key="2">
    <source>
        <dbReference type="EMBL" id="KGE13340.1"/>
    </source>
</evidence>
<dbReference type="InterPro" id="IPR050739">
    <property type="entry name" value="MFP"/>
</dbReference>
<dbReference type="AlphaFoldDB" id="A0A0B8T720"/>
<name>A0A0B8T720_9SPHI</name>
<reference evidence="2 3" key="2">
    <citation type="journal article" date="2015" name="PLoS ONE">
        <title>Whole-Genome Optical Mapping and Finished Genome Sequence of Sphingobacterium deserti sp. nov., a New Species Isolated from the Western Desert of China.</title>
        <authorList>
            <person name="Teng C."/>
            <person name="Zhou Z."/>
            <person name="Molnar I."/>
            <person name="Li X."/>
            <person name="Tang R."/>
            <person name="Chen M."/>
            <person name="Wang L."/>
            <person name="Su S."/>
            <person name="Zhang W."/>
            <person name="Lin M."/>
        </authorList>
    </citation>
    <scope>NUCLEOTIDE SEQUENCE [LARGE SCALE GENOMIC DNA]</scope>
    <source>
        <strain evidence="3">ACCC05744</strain>
    </source>
</reference>
<dbReference type="OrthoDB" id="7057889at2"/>
<protein>
    <recommendedName>
        <fullName evidence="4">HlyD family efflux transporter periplasmic adaptor subunit</fullName>
    </recommendedName>
</protein>
<keyword evidence="1" id="KW-0812">Transmembrane</keyword>
<organism evidence="2 3">
    <name type="scientific">Sphingobacterium deserti</name>
    <dbReference type="NCBI Taxonomy" id="1229276"/>
    <lineage>
        <taxon>Bacteria</taxon>
        <taxon>Pseudomonadati</taxon>
        <taxon>Bacteroidota</taxon>
        <taxon>Sphingobacteriia</taxon>
        <taxon>Sphingobacteriales</taxon>
        <taxon>Sphingobacteriaceae</taxon>
        <taxon>Sphingobacterium</taxon>
    </lineage>
</organism>
<reference evidence="3" key="1">
    <citation type="submission" date="2014-04" db="EMBL/GenBank/DDBJ databases">
        <title>Whole-Genome optical mapping and complete genome sequence of Sphingobacterium deserti sp. nov., a new spaces isolated from desert in the west of China.</title>
        <authorList>
            <person name="Teng C."/>
            <person name="Zhou Z."/>
            <person name="Li X."/>
            <person name="Chen M."/>
            <person name="Lin M."/>
            <person name="Wang L."/>
            <person name="Su S."/>
            <person name="Zhang C."/>
            <person name="Zhang W."/>
        </authorList>
    </citation>
    <scope>NUCLEOTIDE SEQUENCE [LARGE SCALE GENOMIC DNA]</scope>
    <source>
        <strain evidence="3">ACCC05744</strain>
    </source>
</reference>
<dbReference type="PATRIC" id="fig|1229276.3.peg.2966"/>
<comment type="caution">
    <text evidence="2">The sequence shown here is derived from an EMBL/GenBank/DDBJ whole genome shotgun (WGS) entry which is preliminary data.</text>
</comment>
<dbReference type="PANTHER" id="PTHR30386:SF28">
    <property type="entry name" value="EXPORTED PROTEIN"/>
    <property type="match status" value="1"/>
</dbReference>
<dbReference type="EMBL" id="JJMU01000053">
    <property type="protein sequence ID" value="KGE13340.1"/>
    <property type="molecule type" value="Genomic_DNA"/>
</dbReference>